<evidence type="ECO:0000313" key="8">
    <source>
        <dbReference type="EMBL" id="QEG21840.1"/>
    </source>
</evidence>
<protein>
    <recommendedName>
        <fullName evidence="10">Transglycosylase associated protein</fullName>
    </recommendedName>
</protein>
<dbReference type="RefSeq" id="WP_075085512.1">
    <property type="nucleotide sequence ID" value="NZ_CP042912.1"/>
</dbReference>
<dbReference type="STRING" id="980251.GCA_001642875_03301"/>
<feature type="transmembrane region" description="Helical" evidence="7">
    <location>
        <begin position="12"/>
        <end position="29"/>
    </location>
</feature>
<keyword evidence="6 7" id="KW-0472">Membrane</keyword>
<sequence>MELDIEQLTHYANLGLTWIGFGVVVGLAAKAVMPGRDPGGTIATVMMGIAGTLIGCAFLQWTQGPTAEAVKPVSLLGFSVGSAGALVLLFMYKVLGGYWFVEGEQVTLRNRRRRRRYRQVYDD</sequence>
<accession>A0A5B9PA82</accession>
<evidence type="ECO:0000256" key="5">
    <source>
        <dbReference type="ARBA" id="ARBA00022989"/>
    </source>
</evidence>
<dbReference type="Proteomes" id="UP000322214">
    <property type="component" value="Chromosome"/>
</dbReference>
<evidence type="ECO:0008006" key="10">
    <source>
        <dbReference type="Google" id="ProtNLM"/>
    </source>
</evidence>
<reference evidence="8 9" key="1">
    <citation type="submission" date="2019-08" db="EMBL/GenBank/DDBJ databases">
        <title>Deep-cultivation of Planctomycetes and their phenomic and genomic characterization uncovers novel biology.</title>
        <authorList>
            <person name="Wiegand S."/>
            <person name="Jogler M."/>
            <person name="Boedeker C."/>
            <person name="Pinto D."/>
            <person name="Vollmers J."/>
            <person name="Rivas-Marin E."/>
            <person name="Kohn T."/>
            <person name="Peeters S.H."/>
            <person name="Heuer A."/>
            <person name="Rast P."/>
            <person name="Oberbeckmann S."/>
            <person name="Bunk B."/>
            <person name="Jeske O."/>
            <person name="Meyerdierks A."/>
            <person name="Storesund J.E."/>
            <person name="Kallscheuer N."/>
            <person name="Luecker S."/>
            <person name="Lage O.M."/>
            <person name="Pohl T."/>
            <person name="Merkel B.J."/>
            <person name="Hornburger P."/>
            <person name="Mueller R.-W."/>
            <person name="Bruemmer F."/>
            <person name="Labrenz M."/>
            <person name="Spormann A.M."/>
            <person name="Op den Camp H."/>
            <person name="Overmann J."/>
            <person name="Amann R."/>
            <person name="Jetten M.S.M."/>
            <person name="Mascher T."/>
            <person name="Medema M.H."/>
            <person name="Devos D.P."/>
            <person name="Kaster A.-K."/>
            <person name="Ovreas L."/>
            <person name="Rohde M."/>
            <person name="Galperin M.Y."/>
            <person name="Jogler C."/>
        </authorList>
    </citation>
    <scope>NUCLEOTIDE SEQUENCE [LARGE SCALE GENOMIC DNA]</scope>
    <source>
        <strain evidence="8 9">FC18</strain>
    </source>
</reference>
<dbReference type="OrthoDB" id="9811343at2"/>
<feature type="transmembrane region" description="Helical" evidence="7">
    <location>
        <begin position="41"/>
        <end position="61"/>
    </location>
</feature>
<dbReference type="GO" id="GO:0005886">
    <property type="term" value="C:plasma membrane"/>
    <property type="evidence" value="ECO:0007669"/>
    <property type="project" value="UniProtKB-SubCell"/>
</dbReference>
<dbReference type="InterPro" id="IPR007341">
    <property type="entry name" value="Transgly_assoc"/>
</dbReference>
<dbReference type="AlphaFoldDB" id="A0A5B9PA82"/>
<evidence type="ECO:0000313" key="9">
    <source>
        <dbReference type="Proteomes" id="UP000322214"/>
    </source>
</evidence>
<evidence type="ECO:0000256" key="6">
    <source>
        <dbReference type="ARBA" id="ARBA00023136"/>
    </source>
</evidence>
<proteinExistence type="inferred from homology"/>
<keyword evidence="4 7" id="KW-0812">Transmembrane</keyword>
<comment type="subcellular location">
    <subcellularLocation>
        <location evidence="1">Cell membrane</location>
        <topology evidence="1">Multi-pass membrane protein</topology>
    </subcellularLocation>
</comment>
<keyword evidence="3" id="KW-1003">Cell membrane</keyword>
<keyword evidence="9" id="KW-1185">Reference proteome</keyword>
<gene>
    <name evidence="8" type="ORF">MFFC18_17000</name>
</gene>
<organism evidence="8 9">
    <name type="scientific">Mariniblastus fucicola</name>
    <dbReference type="NCBI Taxonomy" id="980251"/>
    <lineage>
        <taxon>Bacteria</taxon>
        <taxon>Pseudomonadati</taxon>
        <taxon>Planctomycetota</taxon>
        <taxon>Planctomycetia</taxon>
        <taxon>Pirellulales</taxon>
        <taxon>Pirellulaceae</taxon>
        <taxon>Mariniblastus</taxon>
    </lineage>
</organism>
<evidence type="ECO:0000256" key="1">
    <source>
        <dbReference type="ARBA" id="ARBA00004651"/>
    </source>
</evidence>
<feature type="transmembrane region" description="Helical" evidence="7">
    <location>
        <begin position="73"/>
        <end position="101"/>
    </location>
</feature>
<evidence type="ECO:0000256" key="2">
    <source>
        <dbReference type="ARBA" id="ARBA00011006"/>
    </source>
</evidence>
<evidence type="ECO:0000256" key="7">
    <source>
        <dbReference type="SAM" id="Phobius"/>
    </source>
</evidence>
<comment type="similarity">
    <text evidence="2">Belongs to the UPF0410 family.</text>
</comment>
<dbReference type="EMBL" id="CP042912">
    <property type="protein sequence ID" value="QEG21840.1"/>
    <property type="molecule type" value="Genomic_DNA"/>
</dbReference>
<dbReference type="KEGG" id="mff:MFFC18_17000"/>
<dbReference type="PANTHER" id="PTHR33884">
    <property type="entry name" value="UPF0410 PROTEIN YMGE"/>
    <property type="match status" value="1"/>
</dbReference>
<evidence type="ECO:0000256" key="3">
    <source>
        <dbReference type="ARBA" id="ARBA00022475"/>
    </source>
</evidence>
<evidence type="ECO:0000256" key="4">
    <source>
        <dbReference type="ARBA" id="ARBA00022692"/>
    </source>
</evidence>
<keyword evidence="5 7" id="KW-1133">Transmembrane helix</keyword>
<name>A0A5B9PA82_9BACT</name>
<dbReference type="PANTHER" id="PTHR33884:SF3">
    <property type="entry name" value="UPF0410 PROTEIN YMGE"/>
    <property type="match status" value="1"/>
</dbReference>